<gene>
    <name evidence="1" type="ORF">CLV88_11629</name>
</gene>
<dbReference type="EMBL" id="PYGJ01000016">
    <property type="protein sequence ID" value="PSL17582.1"/>
    <property type="molecule type" value="Genomic_DNA"/>
</dbReference>
<dbReference type="AlphaFoldDB" id="A0A2P8F7D3"/>
<dbReference type="Proteomes" id="UP000240418">
    <property type="component" value="Unassembled WGS sequence"/>
</dbReference>
<protein>
    <submittedName>
        <fullName evidence="1">Uncharacterized protein</fullName>
    </submittedName>
</protein>
<sequence length="63" mass="7384">MRMYHDAAYGDYVAQSYLLYAGHMLVKEIGGDGRKFKRHIKDAHEAGWPKPRNGWPFPFEIEM</sequence>
<name>A0A2P8F7D3_9RHOB</name>
<reference evidence="1 2" key="1">
    <citation type="submission" date="2018-03" db="EMBL/GenBank/DDBJ databases">
        <title>Genomic Encyclopedia of Archaeal and Bacterial Type Strains, Phase II (KMG-II): from individual species to whole genera.</title>
        <authorList>
            <person name="Goeker M."/>
        </authorList>
    </citation>
    <scope>NUCLEOTIDE SEQUENCE [LARGE SCALE GENOMIC DNA]</scope>
    <source>
        <strain evidence="1 2">DSM 100673</strain>
    </source>
</reference>
<evidence type="ECO:0000313" key="1">
    <source>
        <dbReference type="EMBL" id="PSL17582.1"/>
    </source>
</evidence>
<comment type="caution">
    <text evidence="1">The sequence shown here is derived from an EMBL/GenBank/DDBJ whole genome shotgun (WGS) entry which is preliminary data.</text>
</comment>
<proteinExistence type="predicted"/>
<evidence type="ECO:0000313" key="2">
    <source>
        <dbReference type="Proteomes" id="UP000240418"/>
    </source>
</evidence>
<accession>A0A2P8F7D3</accession>
<organism evidence="1 2">
    <name type="scientific">Shimia abyssi</name>
    <dbReference type="NCBI Taxonomy" id="1662395"/>
    <lineage>
        <taxon>Bacteria</taxon>
        <taxon>Pseudomonadati</taxon>
        <taxon>Pseudomonadota</taxon>
        <taxon>Alphaproteobacteria</taxon>
        <taxon>Rhodobacterales</taxon>
        <taxon>Roseobacteraceae</taxon>
    </lineage>
</organism>
<keyword evidence="2" id="KW-1185">Reference proteome</keyword>